<dbReference type="PROSITE" id="PS00028">
    <property type="entry name" value="ZINC_FINGER_C2H2_1"/>
    <property type="match status" value="3"/>
</dbReference>
<evidence type="ECO:0000256" key="4">
    <source>
        <dbReference type="ARBA" id="ARBA00022833"/>
    </source>
</evidence>
<dbReference type="SMART" id="SM00355">
    <property type="entry name" value="ZnF_C2H2"/>
    <property type="match status" value="14"/>
</dbReference>
<feature type="region of interest" description="Disordered" evidence="6">
    <location>
        <begin position="536"/>
        <end position="618"/>
    </location>
</feature>
<proteinExistence type="predicted"/>
<dbReference type="Proteomes" id="UP001187531">
    <property type="component" value="Unassembled WGS sequence"/>
</dbReference>
<evidence type="ECO:0000313" key="9">
    <source>
        <dbReference type="Proteomes" id="UP001187531"/>
    </source>
</evidence>
<feature type="domain" description="C2H2-type" evidence="7">
    <location>
        <begin position="1197"/>
        <end position="1224"/>
    </location>
</feature>
<gene>
    <name evidence="8" type="ORF">QYM36_000984</name>
</gene>
<feature type="compositionally biased region" description="Low complexity" evidence="6">
    <location>
        <begin position="563"/>
        <end position="572"/>
    </location>
</feature>
<feature type="region of interest" description="Disordered" evidence="6">
    <location>
        <begin position="81"/>
        <end position="108"/>
    </location>
</feature>
<accession>A0AA88LBI3</accession>
<dbReference type="PANTHER" id="PTHR24403:SF94">
    <property type="entry name" value="KUMGANG"/>
    <property type="match status" value="1"/>
</dbReference>
<dbReference type="InterPro" id="IPR013087">
    <property type="entry name" value="Znf_C2H2_type"/>
</dbReference>
<dbReference type="InterPro" id="IPR050688">
    <property type="entry name" value="Zinc_finger/UBP_domain"/>
</dbReference>
<dbReference type="AlphaFoldDB" id="A0AA88LBI3"/>
<evidence type="ECO:0000256" key="1">
    <source>
        <dbReference type="ARBA" id="ARBA00022723"/>
    </source>
</evidence>
<feature type="domain" description="C2H2-type" evidence="7">
    <location>
        <begin position="425"/>
        <end position="452"/>
    </location>
</feature>
<feature type="compositionally biased region" description="Low complexity" evidence="6">
    <location>
        <begin position="88"/>
        <end position="98"/>
    </location>
</feature>
<sequence length="1279" mass="145403">MDFKLAPRESDDTDVSDALIINEEDDDKLGLVAQYKRDCEHCSWDSRVKETEVECLPCPDVFSQLDKLKKHDGNKQYLFNFDSRPDIDGSSPSPSSLSNEELKQVLSRGDQWEKRPVLISNSWSNQITSVENASCFSSSNLPDTSGEDPHLLKTKFYRCSHCQYITHVKARFTKHVKYHSMPTIKCDLCDFKTPYKWNLDRHLKNHTGTGIFKCTQCNFTARIKQSLTVHTFNHHCETLKLSDMEAVDLDYSNSDSSKSEFNGEPLIPTTVEAIQTPEQPQKKKIRPVPNLIPISQITSKEPHVASTEMALQVMSFLDRLAERLAQSPVEVPKPEEIRPVSMTSSRCQFCRRRCKSRNDLVSHLKTCNLAISVNKETSKSIANEGNLDAQDYDDDDAVVGLETEPGHGMVCNAIVEGPTIIRRVYKCPSCSFWATTASRFHVHMVGHTNTKPFECSECRYRSNWRWDITKHIRLKALRDQAHVTASLILLDSSGERNYDQYDKYLTTMRVAAGAKDSTTTPIVISKRKKLEEVLSPEEPEDVCFQKHKKQATVPSPLSLIRGETSSTSSSPEPEVKQRKKNPKQAVNTEALTSVKNTYIRDKKSSEREEKDDGRSGTSCAVLPPGIMMDARRTIWKCKRCSFKNISREEVLQHIRNEHYDGQPLAASLVGRDLTWALTPKQPVSGKNIPAFRCGVCNQVSNWKHVIQRHCRLKHDGNIQVIENKVPDDETPELSHEVVTKLKPEKQKSTSDRKKDSNLTDIGLGIGESATKKRDQGNLQPIAVKKEEDDEKGFSVYPGMTHLICSYCPFVCKNFSEMDDHQIHHRREDFPLKCLICHYYTHSKEDLNQHHILHGVKPNGELTISLATPTVDQQQSAIHKQENIQINPDSSDGPGNADQVNVLQCQELENSHENADSFGSHRKDDIGEAYDIDIDPLSLPILSDSVTSQLSEIPLVWVSKDSKFFKLYKCRHCPFVESELRIIEDHEARHFVSDDYKFKCSICNLTCSDVFSHLIHTELHSYSSARIHAFVEPQVFSPLQQDRICEDIIANGPSPSQVNGISFNLESEENITSDEPLSVSELEKYWWQLVKNSIEDDDMVEAPSAIRLLSNERSDSVISELSALRKELSDAKQHKNFPISGLDLRKHLSGHNESIEGRCNTPSSFGALDGTKDPWLKGNPWYIYPTCKKNGKTKERRYKCPKCPSAFDKLDQYKVHIQLHGSQQKYKCTDCDYSVKYYANYLQHIKKHENHKQLLTEREKTLSEGAEALGEDFNCNETKV</sequence>
<dbReference type="SUPFAM" id="SSF57667">
    <property type="entry name" value="beta-beta-alpha zinc fingers"/>
    <property type="match status" value="3"/>
</dbReference>
<feature type="domain" description="C2H2-type" evidence="7">
    <location>
        <begin position="1225"/>
        <end position="1252"/>
    </location>
</feature>
<evidence type="ECO:0000259" key="7">
    <source>
        <dbReference type="PROSITE" id="PS50157"/>
    </source>
</evidence>
<reference evidence="8" key="1">
    <citation type="submission" date="2023-07" db="EMBL/GenBank/DDBJ databases">
        <title>Chromosome-level genome assembly of Artemia franciscana.</title>
        <authorList>
            <person name="Jo E."/>
        </authorList>
    </citation>
    <scope>NUCLEOTIDE SEQUENCE</scope>
    <source>
        <tissue evidence="8">Whole body</tissue>
    </source>
</reference>
<keyword evidence="4" id="KW-0862">Zinc</keyword>
<dbReference type="GO" id="GO:0005634">
    <property type="term" value="C:nucleus"/>
    <property type="evidence" value="ECO:0007669"/>
    <property type="project" value="TreeGrafter"/>
</dbReference>
<evidence type="ECO:0000313" key="8">
    <source>
        <dbReference type="EMBL" id="KAK2724317.1"/>
    </source>
</evidence>
<dbReference type="Gene3D" id="3.30.160.60">
    <property type="entry name" value="Classic Zinc Finger"/>
    <property type="match status" value="5"/>
</dbReference>
<organism evidence="8 9">
    <name type="scientific">Artemia franciscana</name>
    <name type="common">Brine shrimp</name>
    <name type="synonym">Artemia sanfranciscana</name>
    <dbReference type="NCBI Taxonomy" id="6661"/>
    <lineage>
        <taxon>Eukaryota</taxon>
        <taxon>Metazoa</taxon>
        <taxon>Ecdysozoa</taxon>
        <taxon>Arthropoda</taxon>
        <taxon>Crustacea</taxon>
        <taxon>Branchiopoda</taxon>
        <taxon>Anostraca</taxon>
        <taxon>Artemiidae</taxon>
        <taxon>Artemia</taxon>
    </lineage>
</organism>
<feature type="compositionally biased region" description="Polar residues" evidence="6">
    <location>
        <begin position="584"/>
        <end position="596"/>
    </location>
</feature>
<dbReference type="PANTHER" id="PTHR24403">
    <property type="entry name" value="ZINC FINGER PROTEIN"/>
    <property type="match status" value="1"/>
</dbReference>
<dbReference type="PROSITE" id="PS50157">
    <property type="entry name" value="ZINC_FINGER_C2H2_2"/>
    <property type="match status" value="3"/>
</dbReference>
<dbReference type="GO" id="GO:0045944">
    <property type="term" value="P:positive regulation of transcription by RNA polymerase II"/>
    <property type="evidence" value="ECO:0007669"/>
    <property type="project" value="TreeGrafter"/>
</dbReference>
<keyword evidence="2" id="KW-0677">Repeat</keyword>
<feature type="compositionally biased region" description="Basic and acidic residues" evidence="6">
    <location>
        <begin position="726"/>
        <end position="757"/>
    </location>
</feature>
<evidence type="ECO:0000256" key="3">
    <source>
        <dbReference type="ARBA" id="ARBA00022771"/>
    </source>
</evidence>
<dbReference type="InterPro" id="IPR036236">
    <property type="entry name" value="Znf_C2H2_sf"/>
</dbReference>
<comment type="caution">
    <text evidence="8">The sequence shown here is derived from an EMBL/GenBank/DDBJ whole genome shotgun (WGS) entry which is preliminary data.</text>
</comment>
<evidence type="ECO:0000256" key="2">
    <source>
        <dbReference type="ARBA" id="ARBA00022737"/>
    </source>
</evidence>
<keyword evidence="3 5" id="KW-0863">Zinc-finger</keyword>
<feature type="region of interest" description="Disordered" evidence="6">
    <location>
        <begin position="726"/>
        <end position="784"/>
    </location>
</feature>
<keyword evidence="1" id="KW-0479">Metal-binding</keyword>
<feature type="compositionally biased region" description="Basic and acidic residues" evidence="6">
    <location>
        <begin position="598"/>
        <end position="614"/>
    </location>
</feature>
<dbReference type="GO" id="GO:0008270">
    <property type="term" value="F:zinc ion binding"/>
    <property type="evidence" value="ECO:0007669"/>
    <property type="project" value="UniProtKB-KW"/>
</dbReference>
<dbReference type="EMBL" id="JAVRJZ010000003">
    <property type="protein sequence ID" value="KAK2724317.1"/>
    <property type="molecule type" value="Genomic_DNA"/>
</dbReference>
<protein>
    <recommendedName>
        <fullName evidence="7">C2H2-type domain-containing protein</fullName>
    </recommendedName>
</protein>
<name>A0AA88LBI3_ARTSF</name>
<evidence type="ECO:0000256" key="6">
    <source>
        <dbReference type="SAM" id="MobiDB-lite"/>
    </source>
</evidence>
<evidence type="ECO:0000256" key="5">
    <source>
        <dbReference type="PROSITE-ProRule" id="PRU00042"/>
    </source>
</evidence>
<keyword evidence="9" id="KW-1185">Reference proteome</keyword>